<dbReference type="SMART" id="SM00066">
    <property type="entry name" value="GAL4"/>
    <property type="match status" value="1"/>
</dbReference>
<dbReference type="GO" id="GO:0000981">
    <property type="term" value="F:DNA-binding transcription factor activity, RNA polymerase II-specific"/>
    <property type="evidence" value="ECO:0007669"/>
    <property type="project" value="InterPro"/>
</dbReference>
<dbReference type="SUPFAM" id="SSF57701">
    <property type="entry name" value="Zn2/Cys6 DNA-binding domain"/>
    <property type="match status" value="1"/>
</dbReference>
<dbReference type="EMBL" id="PVQB02000143">
    <property type="protein sequence ID" value="KAF4342392.1"/>
    <property type="molecule type" value="Genomic_DNA"/>
</dbReference>
<sequence length="539" mass="60021">MSDSRNSAEIDQQTPGVGQGSRLYKACAACRSRKLRCIIENREACKSCVQCLKDGRECVFQPKKRAYDTGTRTRKALEKRARLLPPEAPASPENSVRDELNVRTSADALLFLSGASPHHNHNISNAAGVSDHDIFNSPSTRVSDRISATSNGHNSNVATSTREHELRSPPSPCENPNILDSISTFGCRLFSEQIFLVATITYLNMSSVVTRELAIFTMPAGSGRGVKWRGPTIKIREEDHRAGSCLIMSQSLGRRLSRPGLMTFEDVDLGQISQAFRERNERLSMASRDTGSHLNLSLGVSDSSHEAFVQLMKLLSHAQDVLHAPTRDGIIESKVEASRGHTRLLTLLQHFDMLNNNWKSQYMEMIQSNSGGMSHLSRLILQLDFEYLRLYEFSIALGAYSKSSSGQKDFAVASGQNLADSIENDWRFPSSSFAYYIEQSIDAAEGLLRLMLHIHSPQISVNLRYASSRYYMKIVFSSVFLIQALRTGIPSPDYRNIIITTLKDAITTLKSCSIDAAHPALRYSTLLRGLMRDIEQPQP</sequence>
<evidence type="ECO:0000259" key="3">
    <source>
        <dbReference type="PROSITE" id="PS50048"/>
    </source>
</evidence>
<evidence type="ECO:0000313" key="4">
    <source>
        <dbReference type="EMBL" id="KAF4342392.1"/>
    </source>
</evidence>
<dbReference type="GO" id="GO:0009074">
    <property type="term" value="P:aromatic amino acid family catabolic process"/>
    <property type="evidence" value="ECO:0007669"/>
    <property type="project" value="TreeGrafter"/>
</dbReference>
<evidence type="ECO:0000256" key="1">
    <source>
        <dbReference type="ARBA" id="ARBA00023242"/>
    </source>
</evidence>
<dbReference type="PANTHER" id="PTHR31644">
    <property type="entry name" value="TRANSCRIPTIONAL ACTIVATOR ARO80-RELATED"/>
    <property type="match status" value="1"/>
</dbReference>
<dbReference type="PROSITE" id="PS50048">
    <property type="entry name" value="ZN2_CY6_FUNGAL_2"/>
    <property type="match status" value="1"/>
</dbReference>
<dbReference type="AlphaFoldDB" id="A0A9P5APK1"/>
<dbReference type="OrthoDB" id="5062282at2759"/>
<reference evidence="4" key="2">
    <citation type="submission" date="2020-02" db="EMBL/GenBank/DDBJ databases">
        <title>Identification and distribution of gene clusters putatively required for synthesis of sphingolipid metabolism inhibitors in phylogenetically diverse species of the filamentous fungus Fusarium.</title>
        <authorList>
            <person name="Kim H.-S."/>
            <person name="Busman M."/>
            <person name="Brown D.W."/>
            <person name="Divon H."/>
            <person name="Uhlig S."/>
            <person name="Proctor R.H."/>
        </authorList>
    </citation>
    <scope>NUCLEOTIDE SEQUENCE</scope>
    <source>
        <strain evidence="4">NRRL 25174</strain>
    </source>
</reference>
<reference evidence="4" key="1">
    <citation type="journal article" date="2017" name="Mycologia">
        <title>Fusarium algeriense, sp. nov., a novel toxigenic crown rot pathogen of durum wheat from Algeria is nested in the Fusarium burgessii species complex.</title>
        <authorList>
            <person name="Laraba I."/>
            <person name="Keddad A."/>
            <person name="Boureghda H."/>
            <person name="Abdallah N."/>
            <person name="Vaughan M.M."/>
            <person name="Proctor R.H."/>
            <person name="Busman M."/>
            <person name="O'Donnell K."/>
        </authorList>
    </citation>
    <scope>NUCLEOTIDE SEQUENCE</scope>
    <source>
        <strain evidence="4">NRRL 25174</strain>
    </source>
</reference>
<dbReference type="InterPro" id="IPR052780">
    <property type="entry name" value="AAA_Catabolism_Regulators"/>
</dbReference>
<dbReference type="PROSITE" id="PS00463">
    <property type="entry name" value="ZN2_CY6_FUNGAL_1"/>
    <property type="match status" value="1"/>
</dbReference>
<feature type="region of interest" description="Disordered" evidence="2">
    <location>
        <begin position="142"/>
        <end position="172"/>
    </location>
</feature>
<evidence type="ECO:0000313" key="5">
    <source>
        <dbReference type="Proteomes" id="UP000730481"/>
    </source>
</evidence>
<accession>A0A9P5APK1</accession>
<dbReference type="CDD" id="cd00067">
    <property type="entry name" value="GAL4"/>
    <property type="match status" value="1"/>
</dbReference>
<dbReference type="InterPro" id="IPR001138">
    <property type="entry name" value="Zn2Cys6_DnaBD"/>
</dbReference>
<organism evidence="4 5">
    <name type="scientific">Fusarium beomiforme</name>
    <dbReference type="NCBI Taxonomy" id="44412"/>
    <lineage>
        <taxon>Eukaryota</taxon>
        <taxon>Fungi</taxon>
        <taxon>Dikarya</taxon>
        <taxon>Ascomycota</taxon>
        <taxon>Pezizomycotina</taxon>
        <taxon>Sordariomycetes</taxon>
        <taxon>Hypocreomycetidae</taxon>
        <taxon>Hypocreales</taxon>
        <taxon>Nectriaceae</taxon>
        <taxon>Fusarium</taxon>
        <taxon>Fusarium burgessii species complex</taxon>
    </lineage>
</organism>
<feature type="non-terminal residue" evidence="4">
    <location>
        <position position="1"/>
    </location>
</feature>
<dbReference type="Gene3D" id="4.10.240.10">
    <property type="entry name" value="Zn(2)-C6 fungal-type DNA-binding domain"/>
    <property type="match status" value="1"/>
</dbReference>
<name>A0A9P5APK1_9HYPO</name>
<keyword evidence="5" id="KW-1185">Reference proteome</keyword>
<dbReference type="GO" id="GO:0045944">
    <property type="term" value="P:positive regulation of transcription by RNA polymerase II"/>
    <property type="evidence" value="ECO:0007669"/>
    <property type="project" value="TreeGrafter"/>
</dbReference>
<dbReference type="PANTHER" id="PTHR31644:SF2">
    <property type="entry name" value="TRANSCRIPTIONAL ACTIVATOR ARO80-RELATED"/>
    <property type="match status" value="1"/>
</dbReference>
<feature type="domain" description="Zn(2)-C6 fungal-type" evidence="3">
    <location>
        <begin position="26"/>
        <end position="60"/>
    </location>
</feature>
<evidence type="ECO:0000256" key="2">
    <source>
        <dbReference type="SAM" id="MobiDB-lite"/>
    </source>
</evidence>
<protein>
    <recommendedName>
        <fullName evidence="3">Zn(2)-C6 fungal-type domain-containing protein</fullName>
    </recommendedName>
</protein>
<feature type="compositionally biased region" description="Polar residues" evidence="2">
    <location>
        <begin position="142"/>
        <end position="160"/>
    </location>
</feature>
<dbReference type="InterPro" id="IPR036864">
    <property type="entry name" value="Zn2-C6_fun-type_DNA-bd_sf"/>
</dbReference>
<comment type="caution">
    <text evidence="4">The sequence shown here is derived from an EMBL/GenBank/DDBJ whole genome shotgun (WGS) entry which is preliminary data.</text>
</comment>
<dbReference type="GO" id="GO:0005634">
    <property type="term" value="C:nucleus"/>
    <property type="evidence" value="ECO:0007669"/>
    <property type="project" value="TreeGrafter"/>
</dbReference>
<keyword evidence="1" id="KW-0539">Nucleus</keyword>
<proteinExistence type="predicted"/>
<dbReference type="GO" id="GO:0008270">
    <property type="term" value="F:zinc ion binding"/>
    <property type="evidence" value="ECO:0007669"/>
    <property type="project" value="InterPro"/>
</dbReference>
<gene>
    <name evidence="4" type="ORF">FBEOM_3643</name>
</gene>
<dbReference type="Proteomes" id="UP000730481">
    <property type="component" value="Unassembled WGS sequence"/>
</dbReference>